<organism evidence="4">
    <name type="scientific">Kitasatospora camelliae</name>
    <dbReference type="NCBI Taxonomy" id="3156397"/>
    <lineage>
        <taxon>Bacteria</taxon>
        <taxon>Bacillati</taxon>
        <taxon>Actinomycetota</taxon>
        <taxon>Actinomycetes</taxon>
        <taxon>Kitasatosporales</taxon>
        <taxon>Streptomycetaceae</taxon>
        <taxon>Kitasatospora</taxon>
    </lineage>
</organism>
<dbReference type="AlphaFoldDB" id="A0AAU8KAL2"/>
<dbReference type="InterPro" id="IPR000772">
    <property type="entry name" value="Ricin_B_lectin"/>
</dbReference>
<dbReference type="EMBL" id="CP159873">
    <property type="protein sequence ID" value="XCM84410.1"/>
    <property type="molecule type" value="Genomic_DNA"/>
</dbReference>
<dbReference type="RefSeq" id="WP_354645345.1">
    <property type="nucleotide sequence ID" value="NZ_CP159873.1"/>
</dbReference>
<accession>A0AAU8KAL2</accession>
<feature type="transmembrane region" description="Helical" evidence="2">
    <location>
        <begin position="145"/>
        <end position="163"/>
    </location>
</feature>
<keyword evidence="2" id="KW-0472">Membrane</keyword>
<proteinExistence type="predicted"/>
<gene>
    <name evidence="4" type="ORF">ABWK59_36360</name>
</gene>
<feature type="compositionally biased region" description="Low complexity" evidence="1">
    <location>
        <begin position="241"/>
        <end position="252"/>
    </location>
</feature>
<protein>
    <submittedName>
        <fullName evidence="4">RICIN domain-containing protein</fullName>
    </submittedName>
</protein>
<dbReference type="SUPFAM" id="SSF50370">
    <property type="entry name" value="Ricin B-like lectins"/>
    <property type="match status" value="1"/>
</dbReference>
<dbReference type="InterPro" id="IPR035992">
    <property type="entry name" value="Ricin_B-like_lectins"/>
</dbReference>
<dbReference type="Gene3D" id="2.80.10.50">
    <property type="match status" value="1"/>
</dbReference>
<feature type="domain" description="Ricin B lectin" evidence="3">
    <location>
        <begin position="303"/>
        <end position="379"/>
    </location>
</feature>
<feature type="compositionally biased region" description="Low complexity" evidence="1">
    <location>
        <begin position="93"/>
        <end position="102"/>
    </location>
</feature>
<dbReference type="CDD" id="cd00161">
    <property type="entry name" value="beta-trefoil_Ricin-like"/>
    <property type="match status" value="1"/>
</dbReference>
<feature type="compositionally biased region" description="Basic and acidic residues" evidence="1">
    <location>
        <begin position="269"/>
        <end position="280"/>
    </location>
</feature>
<keyword evidence="2" id="KW-1133">Transmembrane helix</keyword>
<evidence type="ECO:0000259" key="3">
    <source>
        <dbReference type="Pfam" id="PF14200"/>
    </source>
</evidence>
<sequence length="395" mass="41023">MRQLRQCADLSYRQLERRAALVGDVLPRATVAAALARNELPRADLLAAYVRACGGSPETVEAWLDARRRLAIAAEAGAPADAAPARTERPEATAEAVRATTPLPTVNGPATTAPPLEPASVPPRADDQVPTEAPTRTHARRRRTYLTVSAVALSALLTAAFLLTRPGHPDTGAAPRPTDPTPLPASSPAPSPSGSPTPAPIPSDSPAGPAAPQTPAAPAPPAATSAGPAKPTPSTRPPTAPATTPAPAGLPTSGWAQIKPAASGQCLTEGRERNGRTDREIAVQLPCNQVTLPRTYLEKVGSDTYRVQWHHPDHGIGCLAVDGAYTGPGALLAPHTCTSDTSQRFRLEPLPNGYRLRPVHSGLCIGLQEPVAQGAEAIQENCTSGTDQTFRIEAA</sequence>
<feature type="region of interest" description="Disordered" evidence="1">
    <location>
        <begin position="76"/>
        <end position="141"/>
    </location>
</feature>
<feature type="compositionally biased region" description="Pro residues" evidence="1">
    <location>
        <begin position="177"/>
        <end position="203"/>
    </location>
</feature>
<reference evidence="4" key="1">
    <citation type="submission" date="2024-06" db="EMBL/GenBank/DDBJ databases">
        <title>The genome sequences of Kitasatospora sp. strain HUAS MG31.</title>
        <authorList>
            <person name="Mo P."/>
        </authorList>
    </citation>
    <scope>NUCLEOTIDE SEQUENCE</scope>
    <source>
        <strain evidence="4">HUAS MG31</strain>
        <plasmid evidence="4">punmamed1</plasmid>
    </source>
</reference>
<feature type="compositionally biased region" description="Low complexity" evidence="1">
    <location>
        <begin position="76"/>
        <end position="85"/>
    </location>
</feature>
<name>A0AAU8KAL2_9ACTN</name>
<geneLocation type="plasmid" evidence="4">
    <name>punmamed1</name>
</geneLocation>
<feature type="region of interest" description="Disordered" evidence="1">
    <location>
        <begin position="167"/>
        <end position="280"/>
    </location>
</feature>
<keyword evidence="2" id="KW-0812">Transmembrane</keyword>
<evidence type="ECO:0000256" key="1">
    <source>
        <dbReference type="SAM" id="MobiDB-lite"/>
    </source>
</evidence>
<evidence type="ECO:0000256" key="2">
    <source>
        <dbReference type="SAM" id="Phobius"/>
    </source>
</evidence>
<feature type="compositionally biased region" description="Pro residues" evidence="1">
    <location>
        <begin position="230"/>
        <end position="240"/>
    </location>
</feature>
<dbReference type="Pfam" id="PF14200">
    <property type="entry name" value="RicinB_lectin_2"/>
    <property type="match status" value="1"/>
</dbReference>
<keyword evidence="4" id="KW-0614">Plasmid</keyword>
<dbReference type="KEGG" id="kcm:ABWK59_36360"/>
<evidence type="ECO:0000313" key="4">
    <source>
        <dbReference type="EMBL" id="XCM84410.1"/>
    </source>
</evidence>